<gene>
    <name evidence="6" type="ORF">FC48_GL000118</name>
</gene>
<dbReference type="InterPro" id="IPR001347">
    <property type="entry name" value="SIS_dom"/>
</dbReference>
<feature type="domain" description="HTH rpiR-type" evidence="4">
    <location>
        <begin position="1"/>
        <end position="77"/>
    </location>
</feature>
<dbReference type="InterPro" id="IPR036388">
    <property type="entry name" value="WH-like_DNA-bd_sf"/>
</dbReference>
<dbReference type="Gene3D" id="1.10.10.10">
    <property type="entry name" value="Winged helix-like DNA-binding domain superfamily/Winged helix DNA-binding domain"/>
    <property type="match status" value="1"/>
</dbReference>
<dbReference type="PATRIC" id="fig|1423772.3.peg.131"/>
<dbReference type="Proteomes" id="UP000051612">
    <property type="component" value="Unassembled WGS sequence"/>
</dbReference>
<dbReference type="SUPFAM" id="SSF46689">
    <property type="entry name" value="Homeodomain-like"/>
    <property type="match status" value="1"/>
</dbReference>
<organism evidence="6 7">
    <name type="scientific">Ligilactobacillus murinus DSM 20452 = NBRC 14221</name>
    <dbReference type="NCBI Taxonomy" id="1423772"/>
    <lineage>
        <taxon>Bacteria</taxon>
        <taxon>Bacillati</taxon>
        <taxon>Bacillota</taxon>
        <taxon>Bacilli</taxon>
        <taxon>Lactobacillales</taxon>
        <taxon>Lactobacillaceae</taxon>
        <taxon>Ligilactobacillus</taxon>
    </lineage>
</organism>
<evidence type="ECO:0000256" key="2">
    <source>
        <dbReference type="ARBA" id="ARBA00023125"/>
    </source>
</evidence>
<feature type="domain" description="SIS" evidence="5">
    <location>
        <begin position="112"/>
        <end position="252"/>
    </location>
</feature>
<dbReference type="Pfam" id="PF01418">
    <property type="entry name" value="HTH_6"/>
    <property type="match status" value="1"/>
</dbReference>
<dbReference type="GO" id="GO:0003700">
    <property type="term" value="F:DNA-binding transcription factor activity"/>
    <property type="evidence" value="ECO:0007669"/>
    <property type="project" value="InterPro"/>
</dbReference>
<dbReference type="Gene3D" id="3.40.50.10490">
    <property type="entry name" value="Glucose-6-phosphate isomerase like protein, domain 1"/>
    <property type="match status" value="1"/>
</dbReference>
<evidence type="ECO:0000256" key="3">
    <source>
        <dbReference type="ARBA" id="ARBA00023163"/>
    </source>
</evidence>
<evidence type="ECO:0000259" key="4">
    <source>
        <dbReference type="PROSITE" id="PS51071"/>
    </source>
</evidence>
<keyword evidence="3" id="KW-0804">Transcription</keyword>
<dbReference type="InterPro" id="IPR047640">
    <property type="entry name" value="RpiR-like"/>
</dbReference>
<dbReference type="SUPFAM" id="SSF53697">
    <property type="entry name" value="SIS domain"/>
    <property type="match status" value="1"/>
</dbReference>
<dbReference type="InterPro" id="IPR046348">
    <property type="entry name" value="SIS_dom_sf"/>
</dbReference>
<reference evidence="6 7" key="1">
    <citation type="journal article" date="2015" name="Genome Announc.">
        <title>Expanding the biotechnology potential of lactobacilli through comparative genomics of 213 strains and associated genera.</title>
        <authorList>
            <person name="Sun Z."/>
            <person name="Harris H.M."/>
            <person name="McCann A."/>
            <person name="Guo C."/>
            <person name="Argimon S."/>
            <person name="Zhang W."/>
            <person name="Yang X."/>
            <person name="Jeffery I.B."/>
            <person name="Cooney J.C."/>
            <person name="Kagawa T.F."/>
            <person name="Liu W."/>
            <person name="Song Y."/>
            <person name="Salvetti E."/>
            <person name="Wrobel A."/>
            <person name="Rasinkangas P."/>
            <person name="Parkhill J."/>
            <person name="Rea M.C."/>
            <person name="O'Sullivan O."/>
            <person name="Ritari J."/>
            <person name="Douillard F.P."/>
            <person name="Paul Ross R."/>
            <person name="Yang R."/>
            <person name="Briner A.E."/>
            <person name="Felis G.E."/>
            <person name="de Vos W.M."/>
            <person name="Barrangou R."/>
            <person name="Klaenhammer T.R."/>
            <person name="Caufield P.W."/>
            <person name="Cui Y."/>
            <person name="Zhang H."/>
            <person name="O'Toole P.W."/>
        </authorList>
    </citation>
    <scope>NUCLEOTIDE SEQUENCE [LARGE SCALE GENOMIC DNA]</scope>
    <source>
        <strain evidence="6 7">DSM 20452</strain>
    </source>
</reference>
<name>A0A0R2B962_9LACO</name>
<dbReference type="PANTHER" id="PTHR30514:SF21">
    <property type="entry name" value="RPIR-FAMILY TRANSCRIPTIONAL REGULATOR"/>
    <property type="match status" value="1"/>
</dbReference>
<dbReference type="GO" id="GO:0003677">
    <property type="term" value="F:DNA binding"/>
    <property type="evidence" value="ECO:0007669"/>
    <property type="project" value="UniProtKB-KW"/>
</dbReference>
<dbReference type="InterPro" id="IPR035472">
    <property type="entry name" value="RpiR-like_SIS"/>
</dbReference>
<dbReference type="PANTHER" id="PTHR30514">
    <property type="entry name" value="GLUCOKINASE"/>
    <property type="match status" value="1"/>
</dbReference>
<proteinExistence type="predicted"/>
<dbReference type="InterPro" id="IPR000281">
    <property type="entry name" value="HTH_RpiR"/>
</dbReference>
<accession>A0A0R2B962</accession>
<sequence>MNILNELEKIYPSLPRQERKVALQAIQEPKKIQRLSINELAKLAGTSNATITRLVKRLDCANFYDFKLRLVSDEQLEPKESESKLAMQVQRFYEEVLTQTRQRIDEKVLLEIVNKISTCRRIYIFGLGSSGYTAKELTQRLIRMGIAAFGMTESHSMYISSGIMEKDDVILALSATGNTAEVNRAAKAGQKQGATLIAITGIENSPLYQLSDLALLVKNSNFVDNARFINSQFAMTYIVDIITTLLLDEKDHRTKMDQTIELITNNKFDKPK</sequence>
<dbReference type="InterPro" id="IPR009057">
    <property type="entry name" value="Homeodomain-like_sf"/>
</dbReference>
<evidence type="ECO:0000313" key="7">
    <source>
        <dbReference type="Proteomes" id="UP000051612"/>
    </source>
</evidence>
<dbReference type="Pfam" id="PF01380">
    <property type="entry name" value="SIS"/>
    <property type="match status" value="1"/>
</dbReference>
<keyword evidence="1" id="KW-0805">Transcription regulation</keyword>
<dbReference type="AlphaFoldDB" id="A0A0R2B962"/>
<dbReference type="PROSITE" id="PS51071">
    <property type="entry name" value="HTH_RPIR"/>
    <property type="match status" value="1"/>
</dbReference>
<dbReference type="CDD" id="cd05013">
    <property type="entry name" value="SIS_RpiR"/>
    <property type="match status" value="1"/>
</dbReference>
<comment type="caution">
    <text evidence="6">The sequence shown here is derived from an EMBL/GenBank/DDBJ whole genome shotgun (WGS) entry which is preliminary data.</text>
</comment>
<dbReference type="EMBL" id="AYYN01000065">
    <property type="protein sequence ID" value="KRM75584.1"/>
    <property type="molecule type" value="Genomic_DNA"/>
</dbReference>
<evidence type="ECO:0000313" key="6">
    <source>
        <dbReference type="EMBL" id="KRM75584.1"/>
    </source>
</evidence>
<dbReference type="GO" id="GO:0097367">
    <property type="term" value="F:carbohydrate derivative binding"/>
    <property type="evidence" value="ECO:0007669"/>
    <property type="project" value="InterPro"/>
</dbReference>
<dbReference type="GO" id="GO:1901135">
    <property type="term" value="P:carbohydrate derivative metabolic process"/>
    <property type="evidence" value="ECO:0007669"/>
    <property type="project" value="InterPro"/>
</dbReference>
<dbReference type="PROSITE" id="PS51464">
    <property type="entry name" value="SIS"/>
    <property type="match status" value="1"/>
</dbReference>
<evidence type="ECO:0000256" key="1">
    <source>
        <dbReference type="ARBA" id="ARBA00023015"/>
    </source>
</evidence>
<dbReference type="RefSeq" id="WP_056958973.1">
    <property type="nucleotide sequence ID" value="NZ_AYYN01000065.1"/>
</dbReference>
<keyword evidence="2" id="KW-0238">DNA-binding</keyword>
<evidence type="ECO:0000259" key="5">
    <source>
        <dbReference type="PROSITE" id="PS51464"/>
    </source>
</evidence>
<protein>
    <submittedName>
        <fullName evidence="6">Transcription regulator</fullName>
    </submittedName>
</protein>